<dbReference type="SUPFAM" id="SSF51011">
    <property type="entry name" value="Glycosyl hydrolase domain"/>
    <property type="match status" value="1"/>
</dbReference>
<dbReference type="InterPro" id="IPR013780">
    <property type="entry name" value="Glyco_hydro_b"/>
</dbReference>
<dbReference type="InterPro" id="IPR017853">
    <property type="entry name" value="GH"/>
</dbReference>
<feature type="domain" description="Glycosyl hydrolase family 13 catalytic" evidence="4">
    <location>
        <begin position="13"/>
        <end position="419"/>
    </location>
</feature>
<dbReference type="Gene3D" id="3.20.20.80">
    <property type="entry name" value="Glycosidases"/>
    <property type="match status" value="1"/>
</dbReference>
<keyword evidence="2" id="KW-0378">Hydrolase</keyword>
<dbReference type="InterPro" id="IPR006047">
    <property type="entry name" value="GH13_cat_dom"/>
</dbReference>
<sequence length="565" mass="65342">MRQNWFQYAIAYQIYPKSFYDSNGDGTGDLRGIIARLDYLQSLGVDLIWLCPVCQSPMVDNGYDISDYYHIDPSMGEDADMDALIAQAARRGIAVMMDMVVNHCSDQHEWFRKAVAHPESEEAQLFYIRRGRNGQPPNNWRCWFGGSAWEPIPGTDFYYLHTFTRSQPDLNWENPALREKIYHMLNYWLDKGVAGFRMDAITCLKKLPLETILPPDGEDGLAAVARWTENIPGIGDFLREMREKTYGRVHAATVGEASGVRSRENLMDFISLRHGYFSMIFDFCVSRINVGFYWCDTLNWTPEDFKARVKVSAENAGEEGWMGIMLENHDQPRCIDHFLPPEGRNFYGASMLALFQLMRRGTPFLYQGQEIGMRNVAWRHIWQYNDVSSHSQYRVARQRGYSEEEAMAFIHTMSRDNARTPFQWSAQEHAGFTVGTPWLPAHENYREINVERQQCDPHSLLNWYRRLIALRKQAPWQEVLTLGNERHLPELGHNILAYTRQLGDTKLLVVCNFQARDASVPIAPAQFVILLSNYTEPSRWEGRLPLRPFEAVLLQETEAKSHATL</sequence>
<reference evidence="5" key="1">
    <citation type="submission" date="2020-10" db="EMBL/GenBank/DDBJ databases">
        <authorList>
            <person name="Gilroy R."/>
        </authorList>
    </citation>
    <scope>NUCLEOTIDE SEQUENCE</scope>
    <source>
        <strain evidence="5">CHK183-6373</strain>
    </source>
</reference>
<accession>A0A9D1TB12</accession>
<dbReference type="CDD" id="cd11333">
    <property type="entry name" value="AmyAc_SI_OligoGlu_DGase"/>
    <property type="match status" value="1"/>
</dbReference>
<evidence type="ECO:0000313" key="5">
    <source>
        <dbReference type="EMBL" id="HIV26394.1"/>
    </source>
</evidence>
<dbReference type="Proteomes" id="UP000886884">
    <property type="component" value="Unassembled WGS sequence"/>
</dbReference>
<evidence type="ECO:0000313" key="6">
    <source>
        <dbReference type="Proteomes" id="UP000886884"/>
    </source>
</evidence>
<dbReference type="Pfam" id="PF00128">
    <property type="entry name" value="Alpha-amylase"/>
    <property type="match status" value="1"/>
</dbReference>
<comment type="caution">
    <text evidence="5">The sequence shown here is derived from an EMBL/GenBank/DDBJ whole genome shotgun (WGS) entry which is preliminary data.</text>
</comment>
<dbReference type="SUPFAM" id="SSF51445">
    <property type="entry name" value="(Trans)glycosidases"/>
    <property type="match status" value="1"/>
</dbReference>
<comment type="similarity">
    <text evidence="1">Belongs to the glycosyl hydrolase 13 family.</text>
</comment>
<keyword evidence="3" id="KW-0326">Glycosidase</keyword>
<evidence type="ECO:0000256" key="2">
    <source>
        <dbReference type="ARBA" id="ARBA00022801"/>
    </source>
</evidence>
<evidence type="ECO:0000256" key="3">
    <source>
        <dbReference type="ARBA" id="ARBA00023295"/>
    </source>
</evidence>
<organism evidence="5 6">
    <name type="scientific">Candidatus Ornithocaccomicrobium faecavium</name>
    <dbReference type="NCBI Taxonomy" id="2840890"/>
    <lineage>
        <taxon>Bacteria</taxon>
        <taxon>Bacillati</taxon>
        <taxon>Bacillota</taxon>
        <taxon>Clostridia</taxon>
        <taxon>Candidatus Ornithocaccomicrobium</taxon>
    </lineage>
</organism>
<dbReference type="Gene3D" id="2.60.40.1180">
    <property type="entry name" value="Golgi alpha-mannosidase II"/>
    <property type="match status" value="1"/>
</dbReference>
<dbReference type="AlphaFoldDB" id="A0A9D1TB12"/>
<dbReference type="Gene3D" id="3.90.400.10">
    <property type="entry name" value="Oligo-1,6-glucosidase, Domain 2"/>
    <property type="match status" value="1"/>
</dbReference>
<dbReference type="PANTHER" id="PTHR10357:SF179">
    <property type="entry name" value="NEUTRAL AND BASIC AMINO ACID TRANSPORT PROTEIN RBAT"/>
    <property type="match status" value="1"/>
</dbReference>
<proteinExistence type="inferred from homology"/>
<evidence type="ECO:0000259" key="4">
    <source>
        <dbReference type="SMART" id="SM00642"/>
    </source>
</evidence>
<dbReference type="SMART" id="SM00642">
    <property type="entry name" value="Aamy"/>
    <property type="match status" value="1"/>
</dbReference>
<dbReference type="InterPro" id="IPR045857">
    <property type="entry name" value="O16G_dom_2"/>
</dbReference>
<dbReference type="GO" id="GO:0009313">
    <property type="term" value="P:oligosaccharide catabolic process"/>
    <property type="evidence" value="ECO:0007669"/>
    <property type="project" value="TreeGrafter"/>
</dbReference>
<gene>
    <name evidence="5" type="ORF">IAA64_00365</name>
</gene>
<name>A0A9D1TB12_9FIRM</name>
<protein>
    <submittedName>
        <fullName evidence="5">Alpha-glucosidase</fullName>
    </submittedName>
</protein>
<dbReference type="FunFam" id="3.20.20.80:FF:000064">
    <property type="entry name" value="Oligo-1,6-glucosidase"/>
    <property type="match status" value="1"/>
</dbReference>
<dbReference type="EMBL" id="DVOT01000007">
    <property type="protein sequence ID" value="HIV26394.1"/>
    <property type="molecule type" value="Genomic_DNA"/>
</dbReference>
<evidence type="ECO:0000256" key="1">
    <source>
        <dbReference type="ARBA" id="ARBA00008061"/>
    </source>
</evidence>
<dbReference type="PANTHER" id="PTHR10357">
    <property type="entry name" value="ALPHA-AMYLASE FAMILY MEMBER"/>
    <property type="match status" value="1"/>
</dbReference>
<dbReference type="GO" id="GO:0004556">
    <property type="term" value="F:alpha-amylase activity"/>
    <property type="evidence" value="ECO:0007669"/>
    <property type="project" value="TreeGrafter"/>
</dbReference>
<reference evidence="5" key="2">
    <citation type="journal article" date="2021" name="PeerJ">
        <title>Extensive microbial diversity within the chicken gut microbiome revealed by metagenomics and culture.</title>
        <authorList>
            <person name="Gilroy R."/>
            <person name="Ravi A."/>
            <person name="Getino M."/>
            <person name="Pursley I."/>
            <person name="Horton D.L."/>
            <person name="Alikhan N.F."/>
            <person name="Baker D."/>
            <person name="Gharbi K."/>
            <person name="Hall N."/>
            <person name="Watson M."/>
            <person name="Adriaenssens E.M."/>
            <person name="Foster-Nyarko E."/>
            <person name="Jarju S."/>
            <person name="Secka A."/>
            <person name="Antonio M."/>
            <person name="Oren A."/>
            <person name="Chaudhuri R.R."/>
            <person name="La Ragione R."/>
            <person name="Hildebrand F."/>
            <person name="Pallen M.J."/>
        </authorList>
    </citation>
    <scope>NUCLEOTIDE SEQUENCE</scope>
    <source>
        <strain evidence="5">CHK183-6373</strain>
    </source>
</reference>